<feature type="coiled-coil region" evidence="1">
    <location>
        <begin position="127"/>
        <end position="156"/>
    </location>
</feature>
<comment type="caution">
    <text evidence="3">The sequence shown here is derived from an EMBL/GenBank/DDBJ whole genome shotgun (WGS) entry which is preliminary data.</text>
</comment>
<feature type="domain" description="Cdc37 C-terminal" evidence="2">
    <location>
        <begin position="44"/>
        <end position="158"/>
    </location>
</feature>
<feature type="non-terminal residue" evidence="3">
    <location>
        <position position="1"/>
    </location>
</feature>
<dbReference type="OrthoDB" id="440202at2759"/>
<dbReference type="GO" id="GO:0050821">
    <property type="term" value="P:protein stabilization"/>
    <property type="evidence" value="ECO:0007669"/>
    <property type="project" value="TreeGrafter"/>
</dbReference>
<dbReference type="InterPro" id="IPR038189">
    <property type="entry name" value="Cdc37_Hsp90-bd_sf"/>
</dbReference>
<evidence type="ECO:0000313" key="4">
    <source>
        <dbReference type="Proteomes" id="UP000316079"/>
    </source>
</evidence>
<feature type="non-terminal residue" evidence="3">
    <location>
        <position position="308"/>
    </location>
</feature>
<keyword evidence="1" id="KW-0175">Coiled coil</keyword>
<dbReference type="GO" id="GO:0005737">
    <property type="term" value="C:cytoplasm"/>
    <property type="evidence" value="ECO:0007669"/>
    <property type="project" value="TreeGrafter"/>
</dbReference>
<dbReference type="Pfam" id="PF08564">
    <property type="entry name" value="CDC37_C"/>
    <property type="match status" value="1"/>
</dbReference>
<dbReference type="STRING" id="623744.A0A553MWT0"/>
<dbReference type="GO" id="GO:0031072">
    <property type="term" value="F:heat shock protein binding"/>
    <property type="evidence" value="ECO:0007669"/>
    <property type="project" value="TreeGrafter"/>
</dbReference>
<evidence type="ECO:0000259" key="2">
    <source>
        <dbReference type="SMART" id="SM01069"/>
    </source>
</evidence>
<dbReference type="InterPro" id="IPR013873">
    <property type="entry name" value="Cdc37_C"/>
</dbReference>
<dbReference type="SUPFAM" id="SSF101391">
    <property type="entry name" value="Hsp90 co-chaperone CDC37"/>
    <property type="match status" value="1"/>
</dbReference>
<dbReference type="SMART" id="SM01069">
    <property type="entry name" value="CDC37_C"/>
    <property type="match status" value="1"/>
</dbReference>
<dbReference type="PANTHER" id="PTHR12800:SF3">
    <property type="entry name" value="HSP90 CO-CHAPERONE CDC37"/>
    <property type="match status" value="1"/>
</dbReference>
<dbReference type="Gene3D" id="6.10.140.250">
    <property type="match status" value="1"/>
</dbReference>
<accession>A0A553MWT0</accession>
<dbReference type="EMBL" id="SRMA01027230">
    <property type="protein sequence ID" value="TRY57635.1"/>
    <property type="molecule type" value="Genomic_DNA"/>
</dbReference>
<keyword evidence="4" id="KW-1185">Reference proteome</keyword>
<evidence type="ECO:0000256" key="1">
    <source>
        <dbReference type="SAM" id="Coils"/>
    </source>
</evidence>
<dbReference type="PANTHER" id="PTHR12800">
    <property type="entry name" value="CDC37-RELATED"/>
    <property type="match status" value="1"/>
</dbReference>
<gene>
    <name evidence="3" type="ORF">DNTS_005337</name>
</gene>
<dbReference type="GO" id="GO:0051087">
    <property type="term" value="F:protein-folding chaperone binding"/>
    <property type="evidence" value="ECO:0007669"/>
    <property type="project" value="TreeGrafter"/>
</dbReference>
<evidence type="ECO:0000313" key="3">
    <source>
        <dbReference type="EMBL" id="TRY57635.1"/>
    </source>
</evidence>
<dbReference type="GO" id="GO:0051082">
    <property type="term" value="F:unfolded protein binding"/>
    <property type="evidence" value="ECO:0007669"/>
    <property type="project" value="TreeGrafter"/>
</dbReference>
<dbReference type="AlphaFoldDB" id="A0A553MWT0"/>
<organism evidence="3 4">
    <name type="scientific">Danionella cerebrum</name>
    <dbReference type="NCBI Taxonomy" id="2873325"/>
    <lineage>
        <taxon>Eukaryota</taxon>
        <taxon>Metazoa</taxon>
        <taxon>Chordata</taxon>
        <taxon>Craniata</taxon>
        <taxon>Vertebrata</taxon>
        <taxon>Euteleostomi</taxon>
        <taxon>Actinopterygii</taxon>
        <taxon>Neopterygii</taxon>
        <taxon>Teleostei</taxon>
        <taxon>Ostariophysi</taxon>
        <taxon>Cypriniformes</taxon>
        <taxon>Danionidae</taxon>
        <taxon>Danioninae</taxon>
        <taxon>Danionella</taxon>
    </lineage>
</organism>
<dbReference type="Gene3D" id="1.20.58.610">
    <property type="entry name" value="Cdc37, Hsp90 binding domain"/>
    <property type="match status" value="1"/>
</dbReference>
<reference evidence="3 4" key="1">
    <citation type="journal article" date="2019" name="Sci. Data">
        <title>Hybrid genome assembly and annotation of Danionella translucida.</title>
        <authorList>
            <person name="Kadobianskyi M."/>
            <person name="Schulze L."/>
            <person name="Schuelke M."/>
            <person name="Judkewitz B."/>
        </authorList>
    </citation>
    <scope>NUCLEOTIDE SEQUENCE [LARGE SCALE GENOMIC DNA]</scope>
    <source>
        <strain evidence="3 4">Bolton</strain>
    </source>
</reference>
<dbReference type="InterPro" id="IPR004918">
    <property type="entry name" value="Cdc37"/>
</dbReference>
<name>A0A553MWT0_9TELE</name>
<dbReference type="GO" id="GO:0006457">
    <property type="term" value="P:protein folding"/>
    <property type="evidence" value="ECO:0007669"/>
    <property type="project" value="TreeGrafter"/>
</dbReference>
<sequence length="308" mass="35288">TADQQYQEAFNEELESFKERVRGRAKIRIERALKEYEEEERKKRMGPGGLDPAEVYESLPLEMQKCFDDKDIQMLQDVISKMDPTVRMESRVEEQEEHELEMVMGFVCVPQEAKIHMKRCIDSGLWVPNARAEEEKDEEERQEEEGEELYEEVKKEDQVWSFLSHQHKPEEILPEEISTPRPPSSQKTLHFCPCICHNTGVVGGVDPVNRESLMSHVRRSPAESLKNPSISGVCGGSWTGNFCLSWTLKRPVGSDEYWVLNGTLDRSSPMKLSGIKALRGESLDRHHPDPLPSFALRGRAGEALLQHT</sequence>
<protein>
    <recommendedName>
        <fullName evidence="2">Cdc37 C-terminal domain-containing protein</fullName>
    </recommendedName>
</protein>
<dbReference type="Proteomes" id="UP000316079">
    <property type="component" value="Unassembled WGS sequence"/>
</dbReference>
<proteinExistence type="predicted"/>